<evidence type="ECO:0000313" key="2">
    <source>
        <dbReference type="EMBL" id="CAH2016121.1"/>
    </source>
</evidence>
<name>A0A9P0MME9_ACAOB</name>
<evidence type="ECO:0000313" key="3">
    <source>
        <dbReference type="Proteomes" id="UP001152888"/>
    </source>
</evidence>
<proteinExistence type="predicted"/>
<dbReference type="EMBL" id="CAKOFQ010008821">
    <property type="protein sequence ID" value="CAH2016121.1"/>
    <property type="molecule type" value="Genomic_DNA"/>
</dbReference>
<comment type="caution">
    <text evidence="2">The sequence shown here is derived from an EMBL/GenBank/DDBJ whole genome shotgun (WGS) entry which is preliminary data.</text>
</comment>
<dbReference type="Proteomes" id="UP001152888">
    <property type="component" value="Unassembled WGS sequence"/>
</dbReference>
<feature type="region of interest" description="Disordered" evidence="1">
    <location>
        <begin position="43"/>
        <end position="69"/>
    </location>
</feature>
<keyword evidence="3" id="KW-1185">Reference proteome</keyword>
<gene>
    <name evidence="2" type="ORF">ACAOBT_LOCUS35166</name>
</gene>
<protein>
    <submittedName>
        <fullName evidence="2">Uncharacterized protein</fullName>
    </submittedName>
</protein>
<feature type="region of interest" description="Disordered" evidence="1">
    <location>
        <begin position="1"/>
        <end position="20"/>
    </location>
</feature>
<sequence length="69" mass="8099">MILEGKKHGEDFGTKMEQDSRGNQKLFYRVLETLRNPKQYNLRHIKDKHNQNITEPKKRQGGDSTLKSS</sequence>
<dbReference type="OrthoDB" id="447516at2759"/>
<accession>A0A9P0MME9</accession>
<organism evidence="2 3">
    <name type="scientific">Acanthoscelides obtectus</name>
    <name type="common">Bean weevil</name>
    <name type="synonym">Bruchus obtectus</name>
    <dbReference type="NCBI Taxonomy" id="200917"/>
    <lineage>
        <taxon>Eukaryota</taxon>
        <taxon>Metazoa</taxon>
        <taxon>Ecdysozoa</taxon>
        <taxon>Arthropoda</taxon>
        <taxon>Hexapoda</taxon>
        <taxon>Insecta</taxon>
        <taxon>Pterygota</taxon>
        <taxon>Neoptera</taxon>
        <taxon>Endopterygota</taxon>
        <taxon>Coleoptera</taxon>
        <taxon>Polyphaga</taxon>
        <taxon>Cucujiformia</taxon>
        <taxon>Chrysomeloidea</taxon>
        <taxon>Chrysomelidae</taxon>
        <taxon>Bruchinae</taxon>
        <taxon>Bruchini</taxon>
        <taxon>Acanthoscelides</taxon>
    </lineage>
</organism>
<reference evidence="2" key="1">
    <citation type="submission" date="2022-03" db="EMBL/GenBank/DDBJ databases">
        <authorList>
            <person name="Sayadi A."/>
        </authorList>
    </citation>
    <scope>NUCLEOTIDE SEQUENCE</scope>
</reference>
<dbReference type="AlphaFoldDB" id="A0A9P0MME9"/>
<evidence type="ECO:0000256" key="1">
    <source>
        <dbReference type="SAM" id="MobiDB-lite"/>
    </source>
</evidence>